<dbReference type="InterPro" id="IPR051327">
    <property type="entry name" value="MATE_MepA_subfamily"/>
</dbReference>
<keyword evidence="2" id="KW-1003">Cell membrane</keyword>
<dbReference type="PANTHER" id="PTHR43823:SF3">
    <property type="entry name" value="MULTIDRUG EXPORT PROTEIN MEPA"/>
    <property type="match status" value="1"/>
</dbReference>
<dbReference type="InterPro" id="IPR002528">
    <property type="entry name" value="MATE_fam"/>
</dbReference>
<sequence length="344" mass="38408">MIGSIFFIVLFLLFIKPLLFTLGATEQSYGFAHKYATIILSGSIFNILSIIMGNLTIAEGRVKLTMIGMTTGAVLNIILDPIFIYTLSMGVSGAAIATVLAEFIANIFYFQFILRKKSYLHYSLKNFRPDKIMLQEIFKIGLPSFFVQLLTSLSMGYTNQQARMLGGDDMVAAMGVMLRLMALGSFVVFGYTKGYQPVVGANYGAKQYHRVRLAIRTTLLWLTSFCAIFGISIALFSHPIAMAFSNDSLEVSKLASKALLLNGLIFIGFRFQCTYSQAFLALGRGKESFILNISRQGIFFFPAMYFLSKYFGIKGIFWAQPIADICTIIQTLFLVLRANKTLHF</sequence>
<evidence type="ECO:0000256" key="5">
    <source>
        <dbReference type="ARBA" id="ARBA00023136"/>
    </source>
</evidence>
<dbReference type="EMBL" id="VSSQ01018364">
    <property type="protein sequence ID" value="MPM61479.1"/>
    <property type="molecule type" value="Genomic_DNA"/>
</dbReference>
<feature type="transmembrane region" description="Helical" evidence="6">
    <location>
        <begin position="64"/>
        <end position="85"/>
    </location>
</feature>
<dbReference type="GO" id="GO:0005886">
    <property type="term" value="C:plasma membrane"/>
    <property type="evidence" value="ECO:0007669"/>
    <property type="project" value="UniProtKB-SubCell"/>
</dbReference>
<evidence type="ECO:0000313" key="7">
    <source>
        <dbReference type="EMBL" id="MPM61479.1"/>
    </source>
</evidence>
<feature type="transmembrane region" description="Helical" evidence="6">
    <location>
        <begin position="213"/>
        <end position="238"/>
    </location>
</feature>
<feature type="transmembrane region" description="Helical" evidence="6">
    <location>
        <begin position="317"/>
        <end position="336"/>
    </location>
</feature>
<comment type="subcellular location">
    <subcellularLocation>
        <location evidence="1">Cell membrane</location>
        <topology evidence="1">Multi-pass membrane protein</topology>
    </subcellularLocation>
</comment>
<evidence type="ECO:0000256" key="2">
    <source>
        <dbReference type="ARBA" id="ARBA00022475"/>
    </source>
</evidence>
<dbReference type="AlphaFoldDB" id="A0A645B7M4"/>
<feature type="transmembrane region" description="Helical" evidence="6">
    <location>
        <begin position="91"/>
        <end position="112"/>
    </location>
</feature>
<evidence type="ECO:0000256" key="4">
    <source>
        <dbReference type="ARBA" id="ARBA00022989"/>
    </source>
</evidence>
<keyword evidence="5 6" id="KW-0472">Membrane</keyword>
<feature type="transmembrane region" description="Helical" evidence="6">
    <location>
        <begin position="132"/>
        <end position="150"/>
    </location>
</feature>
<feature type="transmembrane region" description="Helical" evidence="6">
    <location>
        <begin position="170"/>
        <end position="192"/>
    </location>
</feature>
<reference evidence="7" key="1">
    <citation type="submission" date="2019-08" db="EMBL/GenBank/DDBJ databases">
        <authorList>
            <person name="Kucharzyk K."/>
            <person name="Murdoch R.W."/>
            <person name="Higgins S."/>
            <person name="Loffler F."/>
        </authorList>
    </citation>
    <scope>NUCLEOTIDE SEQUENCE</scope>
</reference>
<evidence type="ECO:0000256" key="6">
    <source>
        <dbReference type="SAM" id="Phobius"/>
    </source>
</evidence>
<organism evidence="7">
    <name type="scientific">bioreactor metagenome</name>
    <dbReference type="NCBI Taxonomy" id="1076179"/>
    <lineage>
        <taxon>unclassified sequences</taxon>
        <taxon>metagenomes</taxon>
        <taxon>ecological metagenomes</taxon>
    </lineage>
</organism>
<feature type="transmembrane region" description="Helical" evidence="6">
    <location>
        <begin position="33"/>
        <end position="52"/>
    </location>
</feature>
<keyword evidence="3 6" id="KW-0812">Transmembrane</keyword>
<dbReference type="PANTHER" id="PTHR43823">
    <property type="entry name" value="SPORULATION PROTEIN YKVU"/>
    <property type="match status" value="1"/>
</dbReference>
<proteinExistence type="predicted"/>
<evidence type="ECO:0000256" key="1">
    <source>
        <dbReference type="ARBA" id="ARBA00004651"/>
    </source>
</evidence>
<name>A0A645B7M4_9ZZZZ</name>
<dbReference type="GO" id="GO:0015297">
    <property type="term" value="F:antiporter activity"/>
    <property type="evidence" value="ECO:0007669"/>
    <property type="project" value="InterPro"/>
</dbReference>
<accession>A0A645B7M4</accession>
<protein>
    <submittedName>
        <fullName evidence="7">Multidrug export protein MepA</fullName>
    </submittedName>
</protein>
<keyword evidence="4 6" id="KW-1133">Transmembrane helix</keyword>
<dbReference type="GO" id="GO:0042910">
    <property type="term" value="F:xenobiotic transmembrane transporter activity"/>
    <property type="evidence" value="ECO:0007669"/>
    <property type="project" value="InterPro"/>
</dbReference>
<evidence type="ECO:0000256" key="3">
    <source>
        <dbReference type="ARBA" id="ARBA00022692"/>
    </source>
</evidence>
<gene>
    <name evidence="7" type="primary">mepA_62</name>
    <name evidence="7" type="ORF">SDC9_108339</name>
</gene>
<dbReference type="Pfam" id="PF01554">
    <property type="entry name" value="MatE"/>
    <property type="match status" value="2"/>
</dbReference>
<comment type="caution">
    <text evidence="7">The sequence shown here is derived from an EMBL/GenBank/DDBJ whole genome shotgun (WGS) entry which is preliminary data.</text>
</comment>